<evidence type="ECO:0000313" key="2">
    <source>
        <dbReference type="EMBL" id="GCL64388.1"/>
    </source>
</evidence>
<dbReference type="AlphaFoldDB" id="A0A480AZY3"/>
<dbReference type="Pfam" id="PF12146">
    <property type="entry name" value="Hydrolase_4"/>
    <property type="match status" value="1"/>
</dbReference>
<dbReference type="RefSeq" id="WP_137734120.1">
    <property type="nucleotide sequence ID" value="NZ_BJCL01000009.1"/>
</dbReference>
<reference evidence="3" key="1">
    <citation type="submission" date="2019-03" db="EMBL/GenBank/DDBJ databases">
        <title>Aquabacterium pictum sp.nov., the first bacteriochlorophyll a-containing freshwater bacterium in the genus Aquabacterium of the class Betaproteobacteria.</title>
        <authorList>
            <person name="Hirose S."/>
            <person name="Tank M."/>
            <person name="Hara E."/>
            <person name="Tamaki H."/>
            <person name="Takaichi S."/>
            <person name="Haruta S."/>
            <person name="Hanada S."/>
        </authorList>
    </citation>
    <scope>NUCLEOTIDE SEQUENCE [LARGE SCALE GENOMIC DNA]</scope>
    <source>
        <strain evidence="3">W35</strain>
    </source>
</reference>
<dbReference type="OrthoDB" id="8525674at2"/>
<evidence type="ECO:0000259" key="1">
    <source>
        <dbReference type="Pfam" id="PF12146"/>
    </source>
</evidence>
<dbReference type="Gene3D" id="3.40.50.1820">
    <property type="entry name" value="alpha/beta hydrolase"/>
    <property type="match status" value="1"/>
</dbReference>
<gene>
    <name evidence="2" type="ORF">AQPW35_34690</name>
</gene>
<dbReference type="InterPro" id="IPR029058">
    <property type="entry name" value="AB_hydrolase_fold"/>
</dbReference>
<dbReference type="Proteomes" id="UP000301751">
    <property type="component" value="Unassembled WGS sequence"/>
</dbReference>
<dbReference type="NCBIfam" id="TIGR03101">
    <property type="entry name" value="hydr2_PEP"/>
    <property type="match status" value="1"/>
</dbReference>
<name>A0A480AZY3_9BURK</name>
<proteinExistence type="predicted"/>
<keyword evidence="3" id="KW-1185">Reference proteome</keyword>
<comment type="caution">
    <text evidence="2">The sequence shown here is derived from an EMBL/GenBank/DDBJ whole genome shotgun (WGS) entry which is preliminary data.</text>
</comment>
<sequence length="272" mass="28845">MQALFIPVADGGKRFALLHAPADRTVRSAVLFVAPFAEELNKVRRMAALQARALAGADCAVLVLDLAGCGDSSGEFASATWQAWVDDVVAAAGWLHQRWPDSQLWLWGVRAGCLLAAEAAARLPQRPAHLWWSPVLQGRAHLAQFLRIRTAAEMLRGGAKLDLKAELGAGRHVDVAGYRLGAALAQGLGEARLAAPLAAQRVVWLDTDSRPDASPPPPVLQLIDALRTQGLPVQHATVPGPAFWQTTEIELAPLLLEATSRAVCGPTPAGAA</sequence>
<dbReference type="SUPFAM" id="SSF53474">
    <property type="entry name" value="alpha/beta-Hydrolases"/>
    <property type="match status" value="1"/>
</dbReference>
<dbReference type="InterPro" id="IPR022742">
    <property type="entry name" value="Hydrolase_4"/>
</dbReference>
<evidence type="ECO:0000313" key="3">
    <source>
        <dbReference type="Proteomes" id="UP000301751"/>
    </source>
</evidence>
<organism evidence="2 3">
    <name type="scientific">Pseudaquabacterium pictum</name>
    <dbReference type="NCBI Taxonomy" id="2315236"/>
    <lineage>
        <taxon>Bacteria</taxon>
        <taxon>Pseudomonadati</taxon>
        <taxon>Pseudomonadota</taxon>
        <taxon>Betaproteobacteria</taxon>
        <taxon>Burkholderiales</taxon>
        <taxon>Sphaerotilaceae</taxon>
        <taxon>Pseudaquabacterium</taxon>
    </lineage>
</organism>
<feature type="domain" description="Serine aminopeptidase S33" evidence="1">
    <location>
        <begin position="44"/>
        <end position="146"/>
    </location>
</feature>
<dbReference type="InterPro" id="IPR017532">
    <property type="entry name" value="Hydrolase-2_PEP"/>
</dbReference>
<protein>
    <recommendedName>
        <fullName evidence="1">Serine aminopeptidase S33 domain-containing protein</fullName>
    </recommendedName>
</protein>
<dbReference type="EMBL" id="BJCL01000009">
    <property type="protein sequence ID" value="GCL64388.1"/>
    <property type="molecule type" value="Genomic_DNA"/>
</dbReference>
<accession>A0A480AZY3</accession>